<evidence type="ECO:0000256" key="1">
    <source>
        <dbReference type="SAM" id="Phobius"/>
    </source>
</evidence>
<accession>A0A7C7ZDX5</accession>
<sequence>MQRETATRSALRPAVALLALALFVAQPGGADWDPYVSHPGNIPDFHNFTTPQLVPGGNGPFTLEVTNRYAEPLENVVVSMEIYMRADIDGSETIDSVAADARPHVEEGCWTRLPDGERECAAAPAPQRATFSPGTLAPGESVHFTADIHSTEEASWLRCTLLGSRCETGTAEGTYFVRFSFEFDHNATARSMLSRGHWSMAEWEAATTDVPDGAPGNINLTALEVDGVIPDSSFGVKEPIPKWPLYVMIGLTVMFAGLAVVFYLEEEGAYPGLNKWLQQQRGKLNQLRLRLKHRERRP</sequence>
<gene>
    <name evidence="2" type="ORF">EYQ16_03675</name>
</gene>
<name>A0A7C7ZDX5_9ARCH</name>
<dbReference type="EMBL" id="DUAV01000023">
    <property type="protein sequence ID" value="HIG63601.1"/>
    <property type="molecule type" value="Genomic_DNA"/>
</dbReference>
<protein>
    <submittedName>
        <fullName evidence="2">Uncharacterized protein</fullName>
    </submittedName>
</protein>
<feature type="transmembrane region" description="Helical" evidence="1">
    <location>
        <begin position="243"/>
        <end position="264"/>
    </location>
</feature>
<proteinExistence type="predicted"/>
<reference evidence="3" key="1">
    <citation type="journal article" date="2019" name="bioRxiv">
        <title>Genome diversification in globally distributed novel marine Proteobacteria is linked to environmental adaptation.</title>
        <authorList>
            <person name="Zhou Z."/>
            <person name="Tran P.Q."/>
            <person name="Kieft K."/>
            <person name="Anantharaman K."/>
        </authorList>
    </citation>
    <scope>NUCLEOTIDE SEQUENCE [LARGE SCALE GENOMIC DNA]</scope>
</reference>
<keyword evidence="1" id="KW-1133">Transmembrane helix</keyword>
<organism evidence="2 3">
    <name type="scientific">Marine Group III euryarchaeote</name>
    <dbReference type="NCBI Taxonomy" id="2173149"/>
    <lineage>
        <taxon>Archaea</taxon>
        <taxon>Methanobacteriati</taxon>
        <taxon>Thermoplasmatota</taxon>
        <taxon>Thermoplasmata</taxon>
        <taxon>Candidatus Thermoprofundales</taxon>
    </lineage>
</organism>
<evidence type="ECO:0000313" key="2">
    <source>
        <dbReference type="EMBL" id="HIG63601.1"/>
    </source>
</evidence>
<dbReference type="AlphaFoldDB" id="A0A7C7ZDX5"/>
<keyword evidence="1" id="KW-0812">Transmembrane</keyword>
<keyword evidence="1" id="KW-0472">Membrane</keyword>
<evidence type="ECO:0000313" key="3">
    <source>
        <dbReference type="Proteomes" id="UP000589516"/>
    </source>
</evidence>
<comment type="caution">
    <text evidence="2">The sequence shown here is derived from an EMBL/GenBank/DDBJ whole genome shotgun (WGS) entry which is preliminary data.</text>
</comment>
<dbReference type="Proteomes" id="UP000589516">
    <property type="component" value="Unassembled WGS sequence"/>
</dbReference>